<proteinExistence type="predicted"/>
<name>A0AAN7NGN7_MYCAM</name>
<evidence type="ECO:0000313" key="1">
    <source>
        <dbReference type="EMBL" id="KAK4815512.1"/>
    </source>
</evidence>
<dbReference type="EMBL" id="JAUNZN010000009">
    <property type="protein sequence ID" value="KAK4815512.1"/>
    <property type="molecule type" value="Genomic_DNA"/>
</dbReference>
<organism evidence="1 2">
    <name type="scientific">Mycteria americana</name>
    <name type="common">Wood stork</name>
    <dbReference type="NCBI Taxonomy" id="33587"/>
    <lineage>
        <taxon>Eukaryota</taxon>
        <taxon>Metazoa</taxon>
        <taxon>Chordata</taxon>
        <taxon>Craniata</taxon>
        <taxon>Vertebrata</taxon>
        <taxon>Euteleostomi</taxon>
        <taxon>Archelosauria</taxon>
        <taxon>Archosauria</taxon>
        <taxon>Dinosauria</taxon>
        <taxon>Saurischia</taxon>
        <taxon>Theropoda</taxon>
        <taxon>Coelurosauria</taxon>
        <taxon>Aves</taxon>
        <taxon>Neognathae</taxon>
        <taxon>Neoaves</taxon>
        <taxon>Aequornithes</taxon>
        <taxon>Ciconiiformes</taxon>
        <taxon>Ciconiidae</taxon>
        <taxon>Mycteria</taxon>
    </lineage>
</organism>
<sequence>MTDNLEVRADTQRHFHRLEKWADGDLLKFNRVKCRVLHWERTSIMQQVQWWATEMEAGAHDIQRELGCWVEKLGCFVLKKGWLGGGFLVSVFRYLMGGCGEDRLLEVQRERVRSNGLMLQQEKF</sequence>
<reference evidence="1 2" key="1">
    <citation type="journal article" date="2023" name="J. Hered.">
        <title>Chromosome-level genome of the wood stork (Mycteria americana) provides insight into avian chromosome evolution.</title>
        <authorList>
            <person name="Flamio R. Jr."/>
            <person name="Ramstad K.M."/>
        </authorList>
    </citation>
    <scope>NUCLEOTIDE SEQUENCE [LARGE SCALE GENOMIC DNA]</scope>
    <source>
        <strain evidence="1">JAX WOST 10</strain>
    </source>
</reference>
<keyword evidence="2" id="KW-1185">Reference proteome</keyword>
<dbReference type="Proteomes" id="UP001333110">
    <property type="component" value="Unassembled WGS sequence"/>
</dbReference>
<evidence type="ECO:0000313" key="2">
    <source>
        <dbReference type="Proteomes" id="UP001333110"/>
    </source>
</evidence>
<gene>
    <name evidence="1" type="ORF">QYF61_003070</name>
</gene>
<accession>A0AAN7NGN7</accession>
<dbReference type="AlphaFoldDB" id="A0AAN7NGN7"/>
<comment type="caution">
    <text evidence="1">The sequence shown here is derived from an EMBL/GenBank/DDBJ whole genome shotgun (WGS) entry which is preliminary data.</text>
</comment>
<protein>
    <submittedName>
        <fullName evidence="1">Uncharacterized protein</fullName>
    </submittedName>
</protein>